<gene>
    <name evidence="2" type="ORF">GGX14DRAFT_400871</name>
</gene>
<organism evidence="2 3">
    <name type="scientific">Mycena pura</name>
    <dbReference type="NCBI Taxonomy" id="153505"/>
    <lineage>
        <taxon>Eukaryota</taxon>
        <taxon>Fungi</taxon>
        <taxon>Dikarya</taxon>
        <taxon>Basidiomycota</taxon>
        <taxon>Agaricomycotina</taxon>
        <taxon>Agaricomycetes</taxon>
        <taxon>Agaricomycetidae</taxon>
        <taxon>Agaricales</taxon>
        <taxon>Marasmiineae</taxon>
        <taxon>Mycenaceae</taxon>
        <taxon>Mycena</taxon>
    </lineage>
</organism>
<dbReference type="EMBL" id="JARJCW010000064">
    <property type="protein sequence ID" value="KAJ7200189.1"/>
    <property type="molecule type" value="Genomic_DNA"/>
</dbReference>
<proteinExistence type="predicted"/>
<dbReference type="AlphaFoldDB" id="A0AAD6V5P0"/>
<evidence type="ECO:0000313" key="3">
    <source>
        <dbReference type="Proteomes" id="UP001219525"/>
    </source>
</evidence>
<accession>A0AAD6V5P0</accession>
<keyword evidence="3" id="KW-1185">Reference proteome</keyword>
<feature type="compositionally biased region" description="Polar residues" evidence="1">
    <location>
        <begin position="42"/>
        <end position="62"/>
    </location>
</feature>
<comment type="caution">
    <text evidence="2">The sequence shown here is derived from an EMBL/GenBank/DDBJ whole genome shotgun (WGS) entry which is preliminary data.</text>
</comment>
<dbReference type="Proteomes" id="UP001219525">
    <property type="component" value="Unassembled WGS sequence"/>
</dbReference>
<evidence type="ECO:0000256" key="1">
    <source>
        <dbReference type="SAM" id="MobiDB-lite"/>
    </source>
</evidence>
<feature type="region of interest" description="Disordered" evidence="1">
    <location>
        <begin position="21"/>
        <end position="165"/>
    </location>
</feature>
<protein>
    <submittedName>
        <fullName evidence="2">Uncharacterized protein</fullName>
    </submittedName>
</protein>
<sequence length="516" mass="56218">MTSRDFITSDSSLYAHCQCHSAPVMPSRKSLKAARQRKKGLDTSSTQPQTPPESTSLSSQAAGSDAPALEFPSSPTPIEPPSDDEFPAAVLLRTTRSTKRKSEVTSDTSDVDLAAPAKKKPGPKPKVQPVKPSSENDSSDLRIEPKPARKKPGPKQQPKAKAVPKSRKLKKIVFMIPEAATEGNQRVSVKSSTFFDDVVELMHETIGCVGVERKPTLAYKFSTAIKSASTINLRTNNDWEGLVADVLAKMKTKKDISINISVLPENYMLSLRAKNKKKTVTTTGKRKGEDDDDEDVEAGEKKVLSELEAEYRKCVRCGPSVMCKIDRGGNHVSLSFPQRRAWAVSLACGTKGVTKTTPPVAGALFSMFHGTPKALTPPPLPVQSHPQYPYFPPMPPVGYGMPGFQIPGYMPAGPPAPAHHAVMSSDPPDDAAAYPSIVDFIETLIAKVPQRQSLREAGQNLDALAYYNIDELTTLTVDEFGTDKFGNILRGNAEYLLGQVKKEVKRLDKLARRARL</sequence>
<name>A0AAD6V5P0_9AGAR</name>
<evidence type="ECO:0000313" key="2">
    <source>
        <dbReference type="EMBL" id="KAJ7200189.1"/>
    </source>
</evidence>
<reference evidence="2" key="1">
    <citation type="submission" date="2023-03" db="EMBL/GenBank/DDBJ databases">
        <title>Massive genome expansion in bonnet fungi (Mycena s.s.) driven by repeated elements and novel gene families across ecological guilds.</title>
        <authorList>
            <consortium name="Lawrence Berkeley National Laboratory"/>
            <person name="Harder C.B."/>
            <person name="Miyauchi S."/>
            <person name="Viragh M."/>
            <person name="Kuo A."/>
            <person name="Thoen E."/>
            <person name="Andreopoulos B."/>
            <person name="Lu D."/>
            <person name="Skrede I."/>
            <person name="Drula E."/>
            <person name="Henrissat B."/>
            <person name="Morin E."/>
            <person name="Kohler A."/>
            <person name="Barry K."/>
            <person name="LaButti K."/>
            <person name="Morin E."/>
            <person name="Salamov A."/>
            <person name="Lipzen A."/>
            <person name="Mereny Z."/>
            <person name="Hegedus B."/>
            <person name="Baldrian P."/>
            <person name="Stursova M."/>
            <person name="Weitz H."/>
            <person name="Taylor A."/>
            <person name="Grigoriev I.V."/>
            <person name="Nagy L.G."/>
            <person name="Martin F."/>
            <person name="Kauserud H."/>
        </authorList>
    </citation>
    <scope>NUCLEOTIDE SEQUENCE</scope>
    <source>
        <strain evidence="2">9144</strain>
    </source>
</reference>
<feature type="compositionally biased region" description="Basic residues" evidence="1">
    <location>
        <begin position="29"/>
        <end position="38"/>
    </location>
</feature>